<name>A0AAX1UGE4_CERSP</name>
<dbReference type="EMBL" id="QWGP01000037">
    <property type="protein sequence ID" value="RHZ91188.1"/>
    <property type="molecule type" value="Genomic_DNA"/>
</dbReference>
<organism evidence="1 2">
    <name type="scientific">Cereibacter sphaeroides</name>
    <name type="common">Rhodobacter sphaeroides</name>
    <dbReference type="NCBI Taxonomy" id="1063"/>
    <lineage>
        <taxon>Bacteria</taxon>
        <taxon>Pseudomonadati</taxon>
        <taxon>Pseudomonadota</taxon>
        <taxon>Alphaproteobacteria</taxon>
        <taxon>Rhodobacterales</taxon>
        <taxon>Paracoccaceae</taxon>
        <taxon>Cereibacter</taxon>
    </lineage>
</organism>
<evidence type="ECO:0000313" key="1">
    <source>
        <dbReference type="EMBL" id="RHZ91188.1"/>
    </source>
</evidence>
<protein>
    <submittedName>
        <fullName evidence="1">Uncharacterized protein</fullName>
    </submittedName>
</protein>
<dbReference type="Proteomes" id="UP000266305">
    <property type="component" value="Unassembled WGS sequence"/>
</dbReference>
<comment type="caution">
    <text evidence="1">The sequence shown here is derived from an EMBL/GenBank/DDBJ whole genome shotgun (WGS) entry which is preliminary data.</text>
</comment>
<reference evidence="1 2" key="1">
    <citation type="submission" date="2018-08" db="EMBL/GenBank/DDBJ databases">
        <title>Draft genome sequence of Rhodobacter sphaeroides FY.</title>
        <authorList>
            <person name="Rayyan A."/>
            <person name="Meyer T.E."/>
            <person name="Kyndt J.A."/>
        </authorList>
    </citation>
    <scope>NUCLEOTIDE SEQUENCE [LARGE SCALE GENOMIC DNA]</scope>
    <source>
        <strain evidence="1 2">FY</strain>
    </source>
</reference>
<proteinExistence type="predicted"/>
<gene>
    <name evidence="1" type="ORF">D1114_20740</name>
</gene>
<accession>A0AAX1UGE4</accession>
<dbReference type="RefSeq" id="WP_115475926.1">
    <property type="nucleotide sequence ID" value="NZ_QWGP01000037.1"/>
</dbReference>
<sequence length="78" mass="8384">MERPGGADRNNEGGATWAATLVTVTISADMGRDFRHVRVERGVRGGNAEAAENILGRQHKRFAVPQAVELSFAQGHQG</sequence>
<dbReference type="AlphaFoldDB" id="A0AAX1UGE4"/>
<evidence type="ECO:0000313" key="2">
    <source>
        <dbReference type="Proteomes" id="UP000266305"/>
    </source>
</evidence>